<evidence type="ECO:0000313" key="6">
    <source>
        <dbReference type="EMBL" id="AWB26637.1"/>
    </source>
</evidence>
<dbReference type="AlphaFoldDB" id="A0A2R4WYL2"/>
<gene>
    <name evidence="4" type="primary">taw2</name>
    <name evidence="6" type="ORF">HARCEL1_02375</name>
</gene>
<keyword evidence="2 4" id="KW-0949">S-adenosyl-L-methionine</keyword>
<comment type="catalytic activity">
    <reaction evidence="4">
        <text>4-demethylwyosine(37) in tRNA(Phe) + S-adenosyl-L-methionine = 4-demethyl-7-[(3S)-3-amino-3-carboxypropyl]wyosine(37) in tRNA(Phe) + S-methyl-5'-thioadenosine + H(+)</text>
        <dbReference type="Rhea" id="RHEA:36355"/>
        <dbReference type="Rhea" id="RHEA-COMP:10164"/>
        <dbReference type="Rhea" id="RHEA-COMP:10378"/>
        <dbReference type="ChEBI" id="CHEBI:15378"/>
        <dbReference type="ChEBI" id="CHEBI:17509"/>
        <dbReference type="ChEBI" id="CHEBI:59789"/>
        <dbReference type="ChEBI" id="CHEBI:64315"/>
        <dbReference type="ChEBI" id="CHEBI:73550"/>
        <dbReference type="EC" id="2.5.1.114"/>
    </reaction>
</comment>
<keyword evidence="6" id="KW-0489">Methyltransferase</keyword>
<dbReference type="PANTHER" id="PTHR23245:SF41">
    <property type="entry name" value="TRNA(PHE) (4-DEMETHYLWYOSINE(37)-C(7)) AMINOCARBOXYPROPYLTRANSFERASE"/>
    <property type="match status" value="1"/>
</dbReference>
<feature type="binding site" evidence="4">
    <location>
        <position position="212"/>
    </location>
    <ligand>
        <name>S-adenosyl-L-methionine</name>
        <dbReference type="ChEBI" id="CHEBI:59789"/>
    </ligand>
</feature>
<sequence>MSELAVVVAKPRAESVIEACREAGVYDADRAVREHGPDAVAIPVTEVPDVPHREVVQQAGPARERTLDDRLRARGWTDDEIERAPGSWAVLGSVILVEMGDAPRPAECGAALLDLHHEADTVVDRDSIDGPHREPSVEVIAGTGDTAVVHREHGIAYAFDVRDVMFSPGNKAERARMGEVVEPGEEVLDMFAGIGYFSLPMAAGGAGVTAVERNPDAFRYLLENTRLNDLDDRIAPYRADCRDVAPRVAADRVVMGHYDAHEYLDVALDALVPGGVVHYHETTPVAVGLTRPIERLESAAARDRTIEVLDHHRVKSYSEGVDHLVVDARID</sequence>
<dbReference type="Proteomes" id="UP000244727">
    <property type="component" value="Chromosome"/>
</dbReference>
<dbReference type="Gene3D" id="3.40.50.150">
    <property type="entry name" value="Vaccinia Virus protein VP39"/>
    <property type="match status" value="1"/>
</dbReference>
<dbReference type="GeneID" id="36511316"/>
<dbReference type="GO" id="GO:0102522">
    <property type="term" value="F:tRNA 4-demethylwyosine alpha-amino-alpha-carboxypropyltransferase activity"/>
    <property type="evidence" value="ECO:0007669"/>
    <property type="project" value="UniProtKB-EC"/>
</dbReference>
<feature type="domain" description="SAM-dependent methyltransferase TRM5/TYW2-type" evidence="5">
    <location>
        <begin position="88"/>
        <end position="331"/>
    </location>
</feature>
<comment type="similarity">
    <text evidence="4">Belongs to the class I-like SAM-binding methyltransferase superfamily. TRM5/TYW2 family.</text>
</comment>
<dbReference type="Pfam" id="PF25133">
    <property type="entry name" value="TYW2_N_2"/>
    <property type="match status" value="1"/>
</dbReference>
<protein>
    <recommendedName>
        <fullName evidence="4">tRNA(Phe) (4-demethylwyosine(37)-C(7)) aminocarboxypropyltransferase</fullName>
        <ecNumber evidence="4">2.5.1.114</ecNumber>
    </recommendedName>
    <alternativeName>
        <fullName evidence="4">tRNA wyosine derivatives biosynthesis protein Taw2</fullName>
    </alternativeName>
</protein>
<dbReference type="PROSITE" id="PS51684">
    <property type="entry name" value="SAM_MT_TRM5_TYW2"/>
    <property type="match status" value="1"/>
</dbReference>
<dbReference type="HAMAP" id="MF_01922">
    <property type="entry name" value="TYW2_archaea"/>
    <property type="match status" value="1"/>
</dbReference>
<dbReference type="InterPro" id="IPR056743">
    <property type="entry name" value="TRM5-TYW2-like_MTfase"/>
</dbReference>
<evidence type="ECO:0000256" key="3">
    <source>
        <dbReference type="ARBA" id="ARBA00022694"/>
    </source>
</evidence>
<dbReference type="GO" id="GO:0005737">
    <property type="term" value="C:cytoplasm"/>
    <property type="evidence" value="ECO:0007669"/>
    <property type="project" value="UniProtKB-SubCell"/>
</dbReference>
<evidence type="ECO:0000256" key="2">
    <source>
        <dbReference type="ARBA" id="ARBA00022691"/>
    </source>
</evidence>
<organism evidence="6 7">
    <name type="scientific">Halococcoides cellulosivorans</name>
    <dbReference type="NCBI Taxonomy" id="1679096"/>
    <lineage>
        <taxon>Archaea</taxon>
        <taxon>Methanobacteriati</taxon>
        <taxon>Methanobacteriota</taxon>
        <taxon>Stenosarchaea group</taxon>
        <taxon>Halobacteria</taxon>
        <taxon>Halobacteriales</taxon>
        <taxon>Haloarculaceae</taxon>
        <taxon>Halococcoides</taxon>
    </lineage>
</organism>
<accession>A0A2R4WYL2</accession>
<proteinExistence type="inferred from homology"/>
<dbReference type="InterPro" id="IPR030867">
    <property type="entry name" value="TYW2_archaea"/>
</dbReference>
<dbReference type="Gene3D" id="3.30.300.110">
    <property type="entry name" value="Met-10+ protein-like domains"/>
    <property type="match status" value="1"/>
</dbReference>
<dbReference type="InterPro" id="IPR030382">
    <property type="entry name" value="MeTrfase_TRM5/TYW2"/>
</dbReference>
<evidence type="ECO:0000313" key="7">
    <source>
        <dbReference type="Proteomes" id="UP000244727"/>
    </source>
</evidence>
<dbReference type="EC" id="2.5.1.114" evidence="4"/>
<feature type="binding site" evidence="4">
    <location>
        <position position="167"/>
    </location>
    <ligand>
        <name>S-adenosyl-L-methionine</name>
        <dbReference type="ChEBI" id="CHEBI:59789"/>
    </ligand>
</feature>
<evidence type="ECO:0000256" key="4">
    <source>
        <dbReference type="HAMAP-Rule" id="MF_01922"/>
    </source>
</evidence>
<dbReference type="CDD" id="cd02440">
    <property type="entry name" value="AdoMet_MTases"/>
    <property type="match status" value="1"/>
</dbReference>
<dbReference type="SUPFAM" id="SSF53335">
    <property type="entry name" value="S-adenosyl-L-methionine-dependent methyltransferases"/>
    <property type="match status" value="1"/>
</dbReference>
<dbReference type="RefSeq" id="WP_108381006.1">
    <property type="nucleotide sequence ID" value="NZ_CP028858.1"/>
</dbReference>
<dbReference type="GO" id="GO:0030488">
    <property type="term" value="P:tRNA methylation"/>
    <property type="evidence" value="ECO:0007669"/>
    <property type="project" value="TreeGrafter"/>
</dbReference>
<dbReference type="InterPro" id="IPR056744">
    <property type="entry name" value="TRM5/TYW2-like_N"/>
</dbReference>
<keyword evidence="1 4" id="KW-0808">Transferase</keyword>
<dbReference type="InterPro" id="IPR029063">
    <property type="entry name" value="SAM-dependent_MTases_sf"/>
</dbReference>
<keyword evidence="4" id="KW-0963">Cytoplasm</keyword>
<reference evidence="6 7" key="1">
    <citation type="submission" date="2018-04" db="EMBL/GenBank/DDBJ databases">
        <title>Halococcoides cellulosivorans gen. nov., sp. nov., an extremely halophilic cellulose-utilizing haloarchaeon from hypersaline lakes.</title>
        <authorList>
            <person name="Sorokin D.Y."/>
            <person name="Toshchakov S.V."/>
            <person name="Samarov N.I."/>
            <person name="Korzhenkov A."/>
            <person name="Kublanov I.V."/>
        </authorList>
    </citation>
    <scope>NUCLEOTIDE SEQUENCE [LARGE SCALE GENOMIC DNA]</scope>
    <source>
        <strain evidence="6 7">HArcel1</strain>
    </source>
</reference>
<dbReference type="Pfam" id="PF02475">
    <property type="entry name" value="TRM5-TYW2_MTfase"/>
    <property type="match status" value="1"/>
</dbReference>
<keyword evidence="3 4" id="KW-0819">tRNA processing</keyword>
<dbReference type="PANTHER" id="PTHR23245">
    <property type="entry name" value="TRNA METHYLTRANSFERASE"/>
    <property type="match status" value="1"/>
</dbReference>
<evidence type="ECO:0000256" key="1">
    <source>
        <dbReference type="ARBA" id="ARBA00022679"/>
    </source>
</evidence>
<dbReference type="GO" id="GO:0008175">
    <property type="term" value="F:tRNA methyltransferase activity"/>
    <property type="evidence" value="ECO:0007669"/>
    <property type="project" value="TreeGrafter"/>
</dbReference>
<keyword evidence="7" id="KW-1185">Reference proteome</keyword>
<evidence type="ECO:0000259" key="5">
    <source>
        <dbReference type="PROSITE" id="PS51684"/>
    </source>
</evidence>
<dbReference type="EMBL" id="CP028858">
    <property type="protein sequence ID" value="AWB26637.1"/>
    <property type="molecule type" value="Genomic_DNA"/>
</dbReference>
<comment type="caution">
    <text evidence="4">Lacks conserved residue(s) required for the propagation of feature annotation.</text>
</comment>
<dbReference type="KEGG" id="harc:HARCEL1_02375"/>
<name>A0A2R4WYL2_9EURY</name>
<comment type="subcellular location">
    <subcellularLocation>
        <location evidence="4">Cytoplasm</location>
    </subcellularLocation>
</comment>
<feature type="binding site" evidence="4">
    <location>
        <position position="174"/>
    </location>
    <ligand>
        <name>S-adenosyl-L-methionine</name>
        <dbReference type="ChEBI" id="CHEBI:59789"/>
    </ligand>
</feature>
<comment type="function">
    <text evidence="4">S-adenosyl-L-methionine-dependent transferase that acts as a component of the wyosine derivatives biosynthesis pathway. Catalyzes the transfer of the alpha-amino-alpha-carboxypropyl (acp) group from S-adenosyl-L-methionine to 4-demethylwyosine (imG-14), forming 7-aminocarboxypropyl-demethylwyosine (wybutosine-86) at position 37 of tRNA(Phe).</text>
</comment>